<reference evidence="1" key="1">
    <citation type="journal article" date="2022" name="Int. J. Mol. Sci.">
        <title>Draft Genome of Tanacetum Coccineum: Genomic Comparison of Closely Related Tanacetum-Family Plants.</title>
        <authorList>
            <person name="Yamashiro T."/>
            <person name="Shiraishi A."/>
            <person name="Nakayama K."/>
            <person name="Satake H."/>
        </authorList>
    </citation>
    <scope>NUCLEOTIDE SEQUENCE</scope>
</reference>
<dbReference type="Proteomes" id="UP001151760">
    <property type="component" value="Unassembled WGS sequence"/>
</dbReference>
<sequence length="149" mass="16655">MLSPEVVEKKLNQMDFLLYYLLDSKWEAGWKKESRVSRLGQEVTITPSFSSHQVISQRHCHVKEEGGTGTLESAVQHGELLLRFGKYEPAPMKRNLRVMMPICAGKRIEERPTPSSCSTMLGDKAHGRAPLNCNLGSSLRVDVKLSSGN</sequence>
<organism evidence="1 2">
    <name type="scientific">Tanacetum coccineum</name>
    <dbReference type="NCBI Taxonomy" id="301880"/>
    <lineage>
        <taxon>Eukaryota</taxon>
        <taxon>Viridiplantae</taxon>
        <taxon>Streptophyta</taxon>
        <taxon>Embryophyta</taxon>
        <taxon>Tracheophyta</taxon>
        <taxon>Spermatophyta</taxon>
        <taxon>Magnoliopsida</taxon>
        <taxon>eudicotyledons</taxon>
        <taxon>Gunneridae</taxon>
        <taxon>Pentapetalae</taxon>
        <taxon>asterids</taxon>
        <taxon>campanulids</taxon>
        <taxon>Asterales</taxon>
        <taxon>Asteraceae</taxon>
        <taxon>Asteroideae</taxon>
        <taxon>Anthemideae</taxon>
        <taxon>Anthemidinae</taxon>
        <taxon>Tanacetum</taxon>
    </lineage>
</organism>
<evidence type="ECO:0000313" key="2">
    <source>
        <dbReference type="Proteomes" id="UP001151760"/>
    </source>
</evidence>
<evidence type="ECO:0000313" key="1">
    <source>
        <dbReference type="EMBL" id="GJT31117.1"/>
    </source>
</evidence>
<accession>A0ABQ5CX84</accession>
<proteinExistence type="predicted"/>
<keyword evidence="2" id="KW-1185">Reference proteome</keyword>
<gene>
    <name evidence="1" type="ORF">Tco_0911392</name>
</gene>
<protein>
    <recommendedName>
        <fullName evidence="3">FHA domain-containing protein</fullName>
    </recommendedName>
</protein>
<comment type="caution">
    <text evidence="1">The sequence shown here is derived from an EMBL/GenBank/DDBJ whole genome shotgun (WGS) entry which is preliminary data.</text>
</comment>
<dbReference type="EMBL" id="BQNB010014679">
    <property type="protein sequence ID" value="GJT31117.1"/>
    <property type="molecule type" value="Genomic_DNA"/>
</dbReference>
<reference evidence="1" key="2">
    <citation type="submission" date="2022-01" db="EMBL/GenBank/DDBJ databases">
        <authorList>
            <person name="Yamashiro T."/>
            <person name="Shiraishi A."/>
            <person name="Satake H."/>
            <person name="Nakayama K."/>
        </authorList>
    </citation>
    <scope>NUCLEOTIDE SEQUENCE</scope>
</reference>
<evidence type="ECO:0008006" key="3">
    <source>
        <dbReference type="Google" id="ProtNLM"/>
    </source>
</evidence>
<name>A0ABQ5CX84_9ASTR</name>